<evidence type="ECO:0000256" key="1">
    <source>
        <dbReference type="SAM" id="SignalP"/>
    </source>
</evidence>
<feature type="chain" id="PRO_5015968171" evidence="1">
    <location>
        <begin position="18"/>
        <end position="442"/>
    </location>
</feature>
<dbReference type="EMBL" id="KZ805436">
    <property type="protein sequence ID" value="PVH97433.1"/>
    <property type="molecule type" value="Genomic_DNA"/>
</dbReference>
<dbReference type="OrthoDB" id="4762543at2759"/>
<evidence type="ECO:0000313" key="3">
    <source>
        <dbReference type="Proteomes" id="UP000244855"/>
    </source>
</evidence>
<sequence>MKRCIQYTLALASTVAALPQNADPCAKDPGLPTAQGVKRIWVSKICNETEQLQISEAFYDAQKLANALKSGEPTGKNQDVLDMYMGTKSSWQGDPFWPLGSNYCKIIKNNIDRDAGVYEPYGWTDNHLYIMCHHDQYFPDKSQRDCDPNTYAWTWNNPVWDNPNRGQRGIYEAGPTADFAEKQNAAGTMVIAESYTMAGLAIYLRDAASLPDFPKPAKKVLVQGAADPNDQNSEPFSGDWKPLVDFNDAQVTMGDQFGQPAACRLDTIQASNSNYLLSDGKTKTSITDIAYSLRQVLCSDKCELPAGISADNARATLTDDGNGCEISVAMPNSGEIYLRRETHAQGEEAQQCRDYTQTIFETCLIRGPNASDGWVNGMGQNQFYQGGLRKINDPASFAVKAGHPLDTSRTLKFALSEGHPLTQVSSSMKSLHLTVSVHIDIL</sequence>
<proteinExistence type="predicted"/>
<reference evidence="2 3" key="1">
    <citation type="journal article" date="2018" name="Sci. Rep.">
        <title>Comparative genomics provides insights into the lifestyle and reveals functional heterogeneity of dark septate endophytic fungi.</title>
        <authorList>
            <person name="Knapp D.G."/>
            <person name="Nemeth J.B."/>
            <person name="Barry K."/>
            <person name="Hainaut M."/>
            <person name="Henrissat B."/>
            <person name="Johnson J."/>
            <person name="Kuo A."/>
            <person name="Lim J.H.P."/>
            <person name="Lipzen A."/>
            <person name="Nolan M."/>
            <person name="Ohm R.A."/>
            <person name="Tamas L."/>
            <person name="Grigoriev I.V."/>
            <person name="Spatafora J.W."/>
            <person name="Nagy L.G."/>
            <person name="Kovacs G.M."/>
        </authorList>
    </citation>
    <scope>NUCLEOTIDE SEQUENCE [LARGE SCALE GENOMIC DNA]</scope>
    <source>
        <strain evidence="2 3">DSE2036</strain>
    </source>
</reference>
<keyword evidence="3" id="KW-1185">Reference proteome</keyword>
<organism evidence="2 3">
    <name type="scientific">Periconia macrospinosa</name>
    <dbReference type="NCBI Taxonomy" id="97972"/>
    <lineage>
        <taxon>Eukaryota</taxon>
        <taxon>Fungi</taxon>
        <taxon>Dikarya</taxon>
        <taxon>Ascomycota</taxon>
        <taxon>Pezizomycotina</taxon>
        <taxon>Dothideomycetes</taxon>
        <taxon>Pleosporomycetidae</taxon>
        <taxon>Pleosporales</taxon>
        <taxon>Massarineae</taxon>
        <taxon>Periconiaceae</taxon>
        <taxon>Periconia</taxon>
    </lineage>
</organism>
<feature type="signal peptide" evidence="1">
    <location>
        <begin position="1"/>
        <end position="17"/>
    </location>
</feature>
<dbReference type="STRING" id="97972.A0A2V1DII9"/>
<name>A0A2V1DII9_9PLEO</name>
<evidence type="ECO:0000313" key="2">
    <source>
        <dbReference type="EMBL" id="PVH97433.1"/>
    </source>
</evidence>
<gene>
    <name evidence="2" type="ORF">DM02DRAFT_658290</name>
</gene>
<dbReference type="AlphaFoldDB" id="A0A2V1DII9"/>
<accession>A0A2V1DII9</accession>
<keyword evidence="1" id="KW-0732">Signal</keyword>
<dbReference type="Proteomes" id="UP000244855">
    <property type="component" value="Unassembled WGS sequence"/>
</dbReference>
<protein>
    <submittedName>
        <fullName evidence="2">Uncharacterized protein</fullName>
    </submittedName>
</protein>